<evidence type="ECO:0000256" key="1">
    <source>
        <dbReference type="SAM" id="Coils"/>
    </source>
</evidence>
<organism evidence="2 3">
    <name type="scientific">Cuscuta australis</name>
    <dbReference type="NCBI Taxonomy" id="267555"/>
    <lineage>
        <taxon>Eukaryota</taxon>
        <taxon>Viridiplantae</taxon>
        <taxon>Streptophyta</taxon>
        <taxon>Embryophyta</taxon>
        <taxon>Tracheophyta</taxon>
        <taxon>Spermatophyta</taxon>
        <taxon>Magnoliopsida</taxon>
        <taxon>eudicotyledons</taxon>
        <taxon>Gunneridae</taxon>
        <taxon>Pentapetalae</taxon>
        <taxon>asterids</taxon>
        <taxon>lamiids</taxon>
        <taxon>Solanales</taxon>
        <taxon>Convolvulaceae</taxon>
        <taxon>Cuscuteae</taxon>
        <taxon>Cuscuta</taxon>
        <taxon>Cuscuta subgen. Grammica</taxon>
        <taxon>Cuscuta sect. Cleistogrammica</taxon>
    </lineage>
</organism>
<evidence type="ECO:0000313" key="3">
    <source>
        <dbReference type="Proteomes" id="UP000249390"/>
    </source>
</evidence>
<keyword evidence="1" id="KW-0175">Coiled coil</keyword>
<feature type="coiled-coil region" evidence="1">
    <location>
        <begin position="155"/>
        <end position="192"/>
    </location>
</feature>
<dbReference type="Proteomes" id="UP000249390">
    <property type="component" value="Unassembled WGS sequence"/>
</dbReference>
<dbReference type="Pfam" id="PF03004">
    <property type="entry name" value="Transposase_24"/>
    <property type="match status" value="1"/>
</dbReference>
<protein>
    <submittedName>
        <fullName evidence="2">Uncharacterized protein</fullName>
    </submittedName>
</protein>
<accession>A0A328DL50</accession>
<evidence type="ECO:0000313" key="2">
    <source>
        <dbReference type="EMBL" id="RAL44753.1"/>
    </source>
</evidence>
<reference evidence="2 3" key="1">
    <citation type="submission" date="2018-06" db="EMBL/GenBank/DDBJ databases">
        <title>The Genome of Cuscuta australis (Dodder) Provides Insight into the Evolution of Plant Parasitism.</title>
        <authorList>
            <person name="Liu H."/>
        </authorList>
    </citation>
    <scope>NUCLEOTIDE SEQUENCE [LARGE SCALE GENOMIC DNA]</scope>
    <source>
        <strain evidence="3">cv. Yunnan</strain>
        <tissue evidence="2">Vines</tissue>
    </source>
</reference>
<name>A0A328DL50_9ASTE</name>
<sequence>MQHGKGLVAYWSTDEYVKKSAQAKANQASDKGGALHTSGPIPHIEVVENLALDLNRTIDPDEMVYVTRQRKDGSWVDDRSKETYTAYQEKIKEISSQSSTYETQSIEVDKLTKLQTWSEVVGGKKHGHAFGTTGFSSTFSRGASTSFYTSQDASYGSCNLSAEQLQKEMDDMREKQAEHSQLQEEKIKKQEEDLTTMRSTIYRRYVCSHQCY</sequence>
<comment type="caution">
    <text evidence="2">The sequence shown here is derived from an EMBL/GenBank/DDBJ whole genome shotgun (WGS) entry which is preliminary data.</text>
</comment>
<keyword evidence="3" id="KW-1185">Reference proteome</keyword>
<dbReference type="EMBL" id="NQVE01000142">
    <property type="protein sequence ID" value="RAL44753.1"/>
    <property type="molecule type" value="Genomic_DNA"/>
</dbReference>
<dbReference type="AlphaFoldDB" id="A0A328DL50"/>
<dbReference type="InterPro" id="IPR004252">
    <property type="entry name" value="Probable_transposase_24"/>
</dbReference>
<gene>
    <name evidence="2" type="ORF">DM860_003512</name>
</gene>
<proteinExistence type="predicted"/>